<gene>
    <name evidence="1" type="primary">CR936371.1</name>
</gene>
<accession>A0A1A7XR36</accession>
<reference evidence="1" key="1">
    <citation type="submission" date="2016-05" db="EMBL/GenBank/DDBJ databases">
        <authorList>
            <person name="Lavstsen T."/>
            <person name="Jespersen J.S."/>
        </authorList>
    </citation>
    <scope>NUCLEOTIDE SEQUENCE</scope>
    <source>
        <tissue evidence="1">Brain</tissue>
    </source>
</reference>
<proteinExistence type="predicted"/>
<name>A0A1A7XR36_9TELE</name>
<evidence type="ECO:0000313" key="1">
    <source>
        <dbReference type="EMBL" id="SBP20541.1"/>
    </source>
</evidence>
<protein>
    <submittedName>
        <fullName evidence="1">Uncharacterized protein</fullName>
    </submittedName>
</protein>
<organism evidence="1">
    <name type="scientific">Iconisemion striatum</name>
    <dbReference type="NCBI Taxonomy" id="60296"/>
    <lineage>
        <taxon>Eukaryota</taxon>
        <taxon>Metazoa</taxon>
        <taxon>Chordata</taxon>
        <taxon>Craniata</taxon>
        <taxon>Vertebrata</taxon>
        <taxon>Euteleostomi</taxon>
        <taxon>Actinopterygii</taxon>
        <taxon>Neopterygii</taxon>
        <taxon>Teleostei</taxon>
        <taxon>Neoteleostei</taxon>
        <taxon>Acanthomorphata</taxon>
        <taxon>Ovalentaria</taxon>
        <taxon>Atherinomorphae</taxon>
        <taxon>Cyprinodontiformes</taxon>
        <taxon>Nothobranchiidae</taxon>
        <taxon>Iconisemion</taxon>
    </lineage>
</organism>
<dbReference type="AlphaFoldDB" id="A0A1A7XR36"/>
<sequence length="122" mass="14557">MRLWTVIADHLASPRPRKIFWQRHRRRFWVRPGRTASWWENFEQEMLLPEEWRNNFRMSRSSLLSLSDLLHPHIEGKSTVMRSLISGTKKVACMLYYLANEGRLRKTANAFGLSRQVVSKML</sequence>
<dbReference type="EMBL" id="HADW01019141">
    <property type="protein sequence ID" value="SBP20541.1"/>
    <property type="molecule type" value="Transcribed_RNA"/>
</dbReference>
<reference evidence="1" key="2">
    <citation type="submission" date="2016-06" db="EMBL/GenBank/DDBJ databases">
        <title>The genome of a short-lived fish provides insights into sex chromosome evolution and the genetic control of aging.</title>
        <authorList>
            <person name="Reichwald K."/>
            <person name="Felder M."/>
            <person name="Petzold A."/>
            <person name="Koch P."/>
            <person name="Groth M."/>
            <person name="Platzer M."/>
        </authorList>
    </citation>
    <scope>NUCLEOTIDE SEQUENCE</scope>
    <source>
        <tissue evidence="1">Brain</tissue>
    </source>
</reference>